<gene>
    <name evidence="2" type="ORF">HZT40_11195</name>
</gene>
<organism evidence="2 3">
    <name type="scientific">Candidatus Thiothrix singaporensis</name>
    <dbReference type="NCBI Taxonomy" id="2799669"/>
    <lineage>
        <taxon>Bacteria</taxon>
        <taxon>Pseudomonadati</taxon>
        <taxon>Pseudomonadota</taxon>
        <taxon>Gammaproteobacteria</taxon>
        <taxon>Thiotrichales</taxon>
        <taxon>Thiotrichaceae</taxon>
        <taxon>Thiothrix</taxon>
    </lineage>
</organism>
<dbReference type="AlphaFoldDB" id="A0A7L6ASF5"/>
<evidence type="ECO:0000313" key="3">
    <source>
        <dbReference type="Proteomes" id="UP000510621"/>
    </source>
</evidence>
<feature type="region of interest" description="Disordered" evidence="1">
    <location>
        <begin position="1"/>
        <end position="21"/>
    </location>
</feature>
<protein>
    <submittedName>
        <fullName evidence="2">Conjugal transfer protein TraB</fullName>
    </submittedName>
</protein>
<dbReference type="Proteomes" id="UP000510621">
    <property type="component" value="Chromosome"/>
</dbReference>
<name>A0A7L6ASF5_9GAMM</name>
<evidence type="ECO:0000256" key="1">
    <source>
        <dbReference type="SAM" id="MobiDB-lite"/>
    </source>
</evidence>
<dbReference type="InterPro" id="IPR005498">
    <property type="entry name" value="T4SS_VirB10/TraB/TrbI"/>
</dbReference>
<reference evidence="2" key="1">
    <citation type="submission" date="2020-06" db="EMBL/GenBank/DDBJ databases">
        <title>Analysis procedures for assessing recovery of high quality, complete, closed genomes from Nanopore long read metagenome sequencing.</title>
        <authorList>
            <person name="Bessarab I."/>
            <person name="Arumugam K."/>
            <person name="Haryono M."/>
            <person name="Liu X."/>
            <person name="Roy S."/>
            <person name="Zuniga-Montanez R.E."/>
            <person name="Qiu G."/>
            <person name="Drautz-Moses D.I."/>
            <person name="Law Y.Y."/>
            <person name="Wuertz S."/>
            <person name="Lauro F.M."/>
            <person name="Huson D.H."/>
            <person name="Williams R.B."/>
        </authorList>
    </citation>
    <scope>NUCLEOTIDE SEQUENCE [LARGE SCALE GENOMIC DNA]</scope>
    <source>
        <strain evidence="2">SSD2</strain>
    </source>
</reference>
<accession>A0A7L6ASF5</accession>
<sequence length="246" mass="25454">MGDGDGAGGAQDGEPGSGENRRLQDIRQYLPTGSFVKATLLSGLDAPTGGQAQSNPQPVLLRLVDDGTLPNQFSSRIRSCHLTAAGYGDIASERAYLRLERMSCVLRDGKVVDSPIKGFVTGEDGKAGMRGALVSKQGQMIAKALVSGVAGGIGSGISEAYSSISTSATTGTVTTVEPGKIGQFGVANGFGKTLEKVADWYLQRANETYPIIEVASGRSVDIVLTEGFGFGVDILAGAAPHWDGDE</sequence>
<keyword evidence="3" id="KW-1185">Reference proteome</keyword>
<dbReference type="CDD" id="cd16430">
    <property type="entry name" value="TraB"/>
    <property type="match status" value="1"/>
</dbReference>
<dbReference type="Pfam" id="PF03743">
    <property type="entry name" value="TrbI"/>
    <property type="match status" value="1"/>
</dbReference>
<proteinExistence type="predicted"/>
<feature type="compositionally biased region" description="Gly residues" evidence="1">
    <location>
        <begin position="1"/>
        <end position="11"/>
    </location>
</feature>
<dbReference type="KEGG" id="this:HZT40_11195"/>
<dbReference type="EMBL" id="CP059265">
    <property type="protein sequence ID" value="QLQ32055.1"/>
    <property type="molecule type" value="Genomic_DNA"/>
</dbReference>
<evidence type="ECO:0000313" key="2">
    <source>
        <dbReference type="EMBL" id="QLQ32055.1"/>
    </source>
</evidence>